<dbReference type="RefSeq" id="WP_213170894.1">
    <property type="nucleotide sequence ID" value="NZ_CP070496.1"/>
</dbReference>
<proteinExistence type="predicted"/>
<feature type="transmembrane region" description="Helical" evidence="1">
    <location>
        <begin position="21"/>
        <end position="48"/>
    </location>
</feature>
<keyword evidence="1" id="KW-0472">Membrane</keyword>
<evidence type="ECO:0000313" key="3">
    <source>
        <dbReference type="Proteomes" id="UP000662939"/>
    </source>
</evidence>
<name>A0A895XMY2_9ACTN</name>
<dbReference type="Proteomes" id="UP000662939">
    <property type="component" value="Chromosome"/>
</dbReference>
<keyword evidence="1" id="KW-0812">Transmembrane</keyword>
<evidence type="ECO:0000313" key="2">
    <source>
        <dbReference type="EMBL" id="QSB04893.1"/>
    </source>
</evidence>
<gene>
    <name evidence="2" type="ORF">JQS30_14175</name>
</gene>
<sequence>MNTRSRENTRQEIANDGKWSTLAFGIVAVVGIGFIAPFIGIVLTIFLVLHMFNKTHKTKWVFLTSALVFNLTLLIARYVTEEWILWFR</sequence>
<evidence type="ECO:0000256" key="1">
    <source>
        <dbReference type="SAM" id="Phobius"/>
    </source>
</evidence>
<dbReference type="AlphaFoldDB" id="A0A895XMY2"/>
<protein>
    <submittedName>
        <fullName evidence="2">Uncharacterized protein</fullName>
    </submittedName>
</protein>
<dbReference type="KEGG" id="nav:JQS30_14175"/>
<keyword evidence="3" id="KW-1185">Reference proteome</keyword>
<reference evidence="2" key="1">
    <citation type="submission" date="2021-02" db="EMBL/GenBank/DDBJ databases">
        <title>Natronoglycomyces albus gen. nov., sp. nov, a haloalkaliphilic actinobacterium from a soda solonchak soil.</title>
        <authorList>
            <person name="Sorokin D.Y."/>
            <person name="Khijniak T.V."/>
            <person name="Zakharycheva A.P."/>
            <person name="Boueva O.V."/>
            <person name="Ariskina E.V."/>
            <person name="Hahnke R.L."/>
            <person name="Bunk B."/>
            <person name="Sproer C."/>
            <person name="Schumann P."/>
            <person name="Evtushenko L.I."/>
            <person name="Kublanov I.V."/>
        </authorList>
    </citation>
    <scope>NUCLEOTIDE SEQUENCE</scope>
    <source>
        <strain evidence="2">DSM 106290</strain>
    </source>
</reference>
<keyword evidence="1" id="KW-1133">Transmembrane helix</keyword>
<dbReference type="EMBL" id="CP070496">
    <property type="protein sequence ID" value="QSB04893.1"/>
    <property type="molecule type" value="Genomic_DNA"/>
</dbReference>
<feature type="transmembrane region" description="Helical" evidence="1">
    <location>
        <begin position="60"/>
        <end position="79"/>
    </location>
</feature>
<accession>A0A895XMY2</accession>
<organism evidence="2 3">
    <name type="scientific">Natronoglycomyces albus</name>
    <dbReference type="NCBI Taxonomy" id="2811108"/>
    <lineage>
        <taxon>Bacteria</taxon>
        <taxon>Bacillati</taxon>
        <taxon>Actinomycetota</taxon>
        <taxon>Actinomycetes</taxon>
        <taxon>Glycomycetales</taxon>
        <taxon>Glycomycetaceae</taxon>
        <taxon>Natronoglycomyces</taxon>
    </lineage>
</organism>